<evidence type="ECO:0000256" key="2">
    <source>
        <dbReference type="ARBA" id="ARBA00023444"/>
    </source>
</evidence>
<sequence length="147" mass="16978">MDSIDRDLINRYQGDFPICARPYLQLAEEVGCSEEEVIQRISAMLEDGTLTRFGPLYDVEVFGGQFTLAAIEVPEDRFDEVTEIVNSFSEVAHNYARNHQLNMWFVIACEVANQTDEVVQRIEQATGLKVYPFPKEKEFYINLRFDV</sequence>
<comment type="function">
    <text evidence="6">Involved in heme d1 biosynthesis. Catalyzes the decarboxylation of siroheme into didecarboxysiroheme.</text>
</comment>
<dbReference type="RefSeq" id="WP_124925380.1">
    <property type="nucleotide sequence ID" value="NZ_BMOH01000005.1"/>
</dbReference>
<comment type="subunit">
    <text evidence="4">Probably forms a complex composed of NirD, NirL, NirG and NirH. All proteins are required for the total conversion of siroheme to didecarboxysiroheme.</text>
</comment>
<evidence type="ECO:0000313" key="11">
    <source>
        <dbReference type="Proteomes" id="UP000267535"/>
    </source>
</evidence>
<keyword evidence="11" id="KW-1185">Reference proteome</keyword>
<evidence type="ECO:0000256" key="3">
    <source>
        <dbReference type="ARBA" id="ARBA00023457"/>
    </source>
</evidence>
<dbReference type="GO" id="GO:0016829">
    <property type="term" value="F:lyase activity"/>
    <property type="evidence" value="ECO:0007669"/>
    <property type="project" value="UniProtKB-KW"/>
</dbReference>
<dbReference type="Pfam" id="PF17805">
    <property type="entry name" value="AsnC_trans_reg2"/>
    <property type="match status" value="1"/>
</dbReference>
<reference evidence="10 11" key="1">
    <citation type="submission" date="2018-11" db="EMBL/GenBank/DDBJ databases">
        <title>The draft genome sequence of Amphritea balenae JAMM 1525T.</title>
        <authorList>
            <person name="Fang Z."/>
            <person name="Zhang Y."/>
            <person name="Han X."/>
        </authorList>
    </citation>
    <scope>NUCLEOTIDE SEQUENCE [LARGE SCALE GENOMIC DNA]</scope>
    <source>
        <strain evidence="10 11">JAMM 1525</strain>
    </source>
</reference>
<dbReference type="Gene3D" id="3.30.70.3460">
    <property type="match status" value="1"/>
</dbReference>
<feature type="domain" description="Siroheme decarboxylase NirL-like HTH" evidence="9">
    <location>
        <begin position="5"/>
        <end position="49"/>
    </location>
</feature>
<dbReference type="AlphaFoldDB" id="A0A3P1SS18"/>
<dbReference type="EC" id="4.1.1.111" evidence="5"/>
<evidence type="ECO:0000256" key="1">
    <source>
        <dbReference type="ARBA" id="ARBA00023239"/>
    </source>
</evidence>
<name>A0A3P1SS18_9GAMM</name>
<dbReference type="InterPro" id="IPR036388">
    <property type="entry name" value="WH-like_DNA-bd_sf"/>
</dbReference>
<comment type="pathway">
    <text evidence="2">Porphyrin-containing compound metabolism.</text>
</comment>
<evidence type="ECO:0000259" key="8">
    <source>
        <dbReference type="Pfam" id="PF17805"/>
    </source>
</evidence>
<evidence type="ECO:0000256" key="5">
    <source>
        <dbReference type="ARBA" id="ARBA00023471"/>
    </source>
</evidence>
<comment type="similarity">
    <text evidence="3">Belongs to the Ahb/Nir family.</text>
</comment>
<dbReference type="Proteomes" id="UP000267535">
    <property type="component" value="Unassembled WGS sequence"/>
</dbReference>
<comment type="catalytic activity">
    <reaction evidence="7">
        <text>siroheme + 2 H(+) = 12,18-didecarboxysiroheme + 2 CO2</text>
        <dbReference type="Rhea" id="RHEA:19093"/>
        <dbReference type="ChEBI" id="CHEBI:15378"/>
        <dbReference type="ChEBI" id="CHEBI:16526"/>
        <dbReference type="ChEBI" id="CHEBI:60052"/>
        <dbReference type="ChEBI" id="CHEBI:140497"/>
        <dbReference type="EC" id="4.1.1.111"/>
    </reaction>
</comment>
<evidence type="ECO:0000256" key="7">
    <source>
        <dbReference type="ARBA" id="ARBA00048470"/>
    </source>
</evidence>
<dbReference type="OrthoDB" id="9806536at2"/>
<dbReference type="InterPro" id="IPR050684">
    <property type="entry name" value="HTH-Siroheme_Decarb"/>
</dbReference>
<dbReference type="InterPro" id="IPR053953">
    <property type="entry name" value="NirdL-like_HTH"/>
</dbReference>
<organism evidence="10 11">
    <name type="scientific">Amphritea balenae</name>
    <dbReference type="NCBI Taxonomy" id="452629"/>
    <lineage>
        <taxon>Bacteria</taxon>
        <taxon>Pseudomonadati</taxon>
        <taxon>Pseudomonadota</taxon>
        <taxon>Gammaproteobacteria</taxon>
        <taxon>Oceanospirillales</taxon>
        <taxon>Oceanospirillaceae</taxon>
        <taxon>Amphritea</taxon>
    </lineage>
</organism>
<proteinExistence type="inferred from homology"/>
<dbReference type="PANTHER" id="PTHR43413:SF1">
    <property type="entry name" value="SIROHEME DECARBOXYLASE NIRL SUBUNIT"/>
    <property type="match status" value="1"/>
</dbReference>
<protein>
    <recommendedName>
        <fullName evidence="5">siroheme decarboxylase</fullName>
        <ecNumber evidence="5">4.1.1.111</ecNumber>
    </recommendedName>
</protein>
<keyword evidence="1" id="KW-0456">Lyase</keyword>
<dbReference type="InterPro" id="IPR040523">
    <property type="entry name" value="AsnC_trans_reg2"/>
</dbReference>
<dbReference type="EMBL" id="RQXV01000003">
    <property type="protein sequence ID" value="RRC99910.1"/>
    <property type="molecule type" value="Genomic_DNA"/>
</dbReference>
<evidence type="ECO:0000313" key="10">
    <source>
        <dbReference type="EMBL" id="RRC99910.1"/>
    </source>
</evidence>
<evidence type="ECO:0000256" key="6">
    <source>
        <dbReference type="ARBA" id="ARBA00045291"/>
    </source>
</evidence>
<feature type="domain" description="Siroheme decarboxylase AsnC-like ligand binding" evidence="8">
    <location>
        <begin position="67"/>
        <end position="139"/>
    </location>
</feature>
<dbReference type="Gene3D" id="1.10.10.10">
    <property type="entry name" value="Winged helix-like DNA-binding domain superfamily/Winged helix DNA-binding domain"/>
    <property type="match status" value="1"/>
</dbReference>
<gene>
    <name evidence="10" type="ORF">EHS89_06720</name>
</gene>
<evidence type="ECO:0000256" key="4">
    <source>
        <dbReference type="ARBA" id="ARBA00023465"/>
    </source>
</evidence>
<evidence type="ECO:0000259" key="9">
    <source>
        <dbReference type="Pfam" id="PF22451"/>
    </source>
</evidence>
<accession>A0A3P1SS18</accession>
<dbReference type="PANTHER" id="PTHR43413">
    <property type="entry name" value="TRANSCRIPTIONAL REGULATOR, ASNC FAMILY"/>
    <property type="match status" value="1"/>
</dbReference>
<dbReference type="Pfam" id="PF22451">
    <property type="entry name" value="NirdL-like_HTH"/>
    <property type="match status" value="1"/>
</dbReference>
<comment type="caution">
    <text evidence="10">The sequence shown here is derived from an EMBL/GenBank/DDBJ whole genome shotgun (WGS) entry which is preliminary data.</text>
</comment>